<dbReference type="SMART" id="SM00440">
    <property type="entry name" value="ZnF_C2C2"/>
    <property type="match status" value="1"/>
</dbReference>
<proteinExistence type="predicted"/>
<feature type="domain" description="TFIIS-type" evidence="5">
    <location>
        <begin position="270"/>
        <end position="310"/>
    </location>
</feature>
<dbReference type="GO" id="GO:0003899">
    <property type="term" value="F:DNA-directed RNA polymerase activity"/>
    <property type="evidence" value="ECO:0007669"/>
    <property type="project" value="InterPro"/>
</dbReference>
<dbReference type="InterPro" id="IPR012164">
    <property type="entry name" value="Rpa12/Rpb9/Rpc10/TFS"/>
</dbReference>
<dbReference type="Pfam" id="PF01096">
    <property type="entry name" value="Zn_ribbon_TFIIS"/>
    <property type="match status" value="1"/>
</dbReference>
<dbReference type="PROSITE" id="PS51133">
    <property type="entry name" value="ZF_TFIIS_2"/>
    <property type="match status" value="1"/>
</dbReference>
<dbReference type="GO" id="GO:0008270">
    <property type="term" value="F:zinc ion binding"/>
    <property type="evidence" value="ECO:0007669"/>
    <property type="project" value="UniProtKB-KW"/>
</dbReference>
<keyword evidence="1" id="KW-0479">Metal-binding</keyword>
<sequence length="312" mass="35501">MDVLRRLANELDRGVVPAVPDTFQEAVASIHPEDLDYPSLVDIVIAVKKLHSIHPDDRLSKALLVLVAHLRQHVRDVEPQPGEGQIIIGHSSEFRETAVMRLATCLSPFATSMGMAEAFFDSLQSDDNLLLLFPLIEYLRSDQRPDGLKSLIVEHPSPLLGRLCYYSHLPRNFEVIPRLIENFNFGRYCDPHAQRPSEAYVNRHVLLCSAFKAPANVELRAQTILGQLLPETLIDMRLQDFETPEQRERRDAAREAILTSVDLKRLVKRTGIKCRKCKQDTVMRSEKQTRSADEATAIEYVCSSCGYKWREN</sequence>
<accession>A0A4Z1T9B1</accession>
<dbReference type="Proteomes" id="UP000315496">
    <property type="component" value="Chromosome 2"/>
</dbReference>
<dbReference type="Gene3D" id="2.20.25.10">
    <property type="match status" value="1"/>
</dbReference>
<dbReference type="PANTHER" id="PTHR11239">
    <property type="entry name" value="DNA-DIRECTED RNA POLYMERASE"/>
    <property type="match status" value="1"/>
</dbReference>
<evidence type="ECO:0000313" key="6">
    <source>
        <dbReference type="EMBL" id="TNJ29119.1"/>
    </source>
</evidence>
<dbReference type="VEuPathDB" id="GiardiaDB:GMRT_11772"/>
<dbReference type="InterPro" id="IPR001222">
    <property type="entry name" value="Znf_TFIIS"/>
</dbReference>
<dbReference type="SUPFAM" id="SSF57783">
    <property type="entry name" value="Zinc beta-ribbon"/>
    <property type="match status" value="1"/>
</dbReference>
<dbReference type="EMBL" id="VDLU01000002">
    <property type="protein sequence ID" value="TNJ29119.1"/>
    <property type="molecule type" value="Genomic_DNA"/>
</dbReference>
<dbReference type="PANTHER" id="PTHR11239:SF12">
    <property type="entry name" value="DNA-DIRECTED RNA POLYMERASE III SUBUNIT RPC10"/>
    <property type="match status" value="1"/>
</dbReference>
<dbReference type="GO" id="GO:0003676">
    <property type="term" value="F:nucleic acid binding"/>
    <property type="evidence" value="ECO:0007669"/>
    <property type="project" value="InterPro"/>
</dbReference>
<name>A0A4Z1T9B1_GIAMU</name>
<evidence type="ECO:0000259" key="5">
    <source>
        <dbReference type="PROSITE" id="PS51133"/>
    </source>
</evidence>
<keyword evidence="3" id="KW-0862">Zinc</keyword>
<dbReference type="GO" id="GO:0005666">
    <property type="term" value="C:RNA polymerase III complex"/>
    <property type="evidence" value="ECO:0007669"/>
    <property type="project" value="TreeGrafter"/>
</dbReference>
<evidence type="ECO:0000256" key="4">
    <source>
        <dbReference type="PROSITE-ProRule" id="PRU00472"/>
    </source>
</evidence>
<evidence type="ECO:0000256" key="2">
    <source>
        <dbReference type="ARBA" id="ARBA00022771"/>
    </source>
</evidence>
<evidence type="ECO:0000313" key="7">
    <source>
        <dbReference type="Proteomes" id="UP000315496"/>
    </source>
</evidence>
<keyword evidence="2 4" id="KW-0863">Zinc-finger</keyword>
<dbReference type="OrthoDB" id="10250758at2759"/>
<evidence type="ECO:0000256" key="3">
    <source>
        <dbReference type="ARBA" id="ARBA00022833"/>
    </source>
</evidence>
<dbReference type="GO" id="GO:0006386">
    <property type="term" value="P:termination of RNA polymerase III transcription"/>
    <property type="evidence" value="ECO:0007669"/>
    <property type="project" value="TreeGrafter"/>
</dbReference>
<protein>
    <submittedName>
        <fullName evidence="6">Transcription factor TFIIS</fullName>
    </submittedName>
</protein>
<organism evidence="6 7">
    <name type="scientific">Giardia muris</name>
    <dbReference type="NCBI Taxonomy" id="5742"/>
    <lineage>
        <taxon>Eukaryota</taxon>
        <taxon>Metamonada</taxon>
        <taxon>Diplomonadida</taxon>
        <taxon>Hexamitidae</taxon>
        <taxon>Giardiinae</taxon>
        <taxon>Giardia</taxon>
    </lineage>
</organism>
<keyword evidence="7" id="KW-1185">Reference proteome</keyword>
<evidence type="ECO:0000256" key="1">
    <source>
        <dbReference type="ARBA" id="ARBA00022723"/>
    </source>
</evidence>
<reference evidence="6 7" key="1">
    <citation type="submission" date="2019-05" db="EMBL/GenBank/DDBJ databases">
        <title>The compact genome of Giardia muris reveals important steps in the evolution of intestinal protozoan parasites.</title>
        <authorList>
            <person name="Xu F."/>
            <person name="Jimenez-Gonzalez A."/>
            <person name="Einarsson E."/>
            <person name="Astvaldsson A."/>
            <person name="Peirasmaki D."/>
            <person name="Eckmann L."/>
            <person name="Andersson J.O."/>
            <person name="Svard S.G."/>
            <person name="Jerlstrom-Hultqvist J."/>
        </authorList>
    </citation>
    <scope>NUCLEOTIDE SEQUENCE [LARGE SCALE GENOMIC DNA]</scope>
    <source>
        <strain evidence="6 7">Roberts-Thomson</strain>
    </source>
</reference>
<gene>
    <name evidence="6" type="ORF">GMRT_11772</name>
</gene>
<comment type="caution">
    <text evidence="6">The sequence shown here is derived from an EMBL/GenBank/DDBJ whole genome shotgun (WGS) entry which is preliminary data.</text>
</comment>
<dbReference type="AlphaFoldDB" id="A0A4Z1T9B1"/>